<gene>
    <name evidence="6 8" type="primary">ruvA</name>
    <name evidence="8" type="ORF">IAD36_02805</name>
</gene>
<feature type="domain" description="Helix-hairpin-helix DNA-binding motif class 1" evidence="7">
    <location>
        <begin position="107"/>
        <end position="126"/>
    </location>
</feature>
<evidence type="ECO:0000256" key="1">
    <source>
        <dbReference type="ARBA" id="ARBA00022490"/>
    </source>
</evidence>
<dbReference type="CDD" id="cd14332">
    <property type="entry name" value="UBA_RuvA_C"/>
    <property type="match status" value="1"/>
</dbReference>
<dbReference type="SUPFAM" id="SSF47781">
    <property type="entry name" value="RuvA domain 2-like"/>
    <property type="match status" value="1"/>
</dbReference>
<keyword evidence="5 6" id="KW-0234">DNA repair</keyword>
<feature type="domain" description="Helix-hairpin-helix DNA-binding motif class 1" evidence="7">
    <location>
        <begin position="72"/>
        <end position="91"/>
    </location>
</feature>
<dbReference type="GO" id="GO:0006310">
    <property type="term" value="P:DNA recombination"/>
    <property type="evidence" value="ECO:0007669"/>
    <property type="project" value="UniProtKB-UniRule"/>
</dbReference>
<reference evidence="8" key="1">
    <citation type="submission" date="2020-10" db="EMBL/GenBank/DDBJ databases">
        <authorList>
            <person name="Gilroy R."/>
        </authorList>
    </citation>
    <scope>NUCLEOTIDE SEQUENCE</scope>
    <source>
        <strain evidence="8">ChiGjej3B3-7149</strain>
    </source>
</reference>
<dbReference type="GO" id="GO:0005524">
    <property type="term" value="F:ATP binding"/>
    <property type="evidence" value="ECO:0007669"/>
    <property type="project" value="InterPro"/>
</dbReference>
<dbReference type="GO" id="GO:0006281">
    <property type="term" value="P:DNA repair"/>
    <property type="evidence" value="ECO:0007669"/>
    <property type="project" value="UniProtKB-UniRule"/>
</dbReference>
<comment type="caution">
    <text evidence="6">Lacks conserved residue(s) required for the propagation of feature annotation.</text>
</comment>
<comment type="subcellular location">
    <subcellularLocation>
        <location evidence="6">Cytoplasm</location>
    </subcellularLocation>
</comment>
<dbReference type="GO" id="GO:0005737">
    <property type="term" value="C:cytoplasm"/>
    <property type="evidence" value="ECO:0007669"/>
    <property type="project" value="UniProtKB-SubCell"/>
</dbReference>
<dbReference type="AlphaFoldDB" id="A0A9D1IYN8"/>
<dbReference type="SUPFAM" id="SSF50249">
    <property type="entry name" value="Nucleic acid-binding proteins"/>
    <property type="match status" value="1"/>
</dbReference>
<dbReference type="SMART" id="SM00278">
    <property type="entry name" value="HhH1"/>
    <property type="match status" value="2"/>
</dbReference>
<dbReference type="Gene3D" id="1.10.8.10">
    <property type="entry name" value="DNA helicase RuvA subunit, C-terminal domain"/>
    <property type="match status" value="1"/>
</dbReference>
<comment type="domain">
    <text evidence="6">Has three domains with a flexible linker between the domains II and III and assumes an 'L' shape. Domain III is highly mobile and contacts RuvB.</text>
</comment>
<evidence type="ECO:0000256" key="4">
    <source>
        <dbReference type="ARBA" id="ARBA00023172"/>
    </source>
</evidence>
<evidence type="ECO:0000256" key="5">
    <source>
        <dbReference type="ARBA" id="ARBA00023204"/>
    </source>
</evidence>
<dbReference type="InterPro" id="IPR011114">
    <property type="entry name" value="RuvA_C"/>
</dbReference>
<protein>
    <recommendedName>
        <fullName evidence="6">Holliday junction branch migration complex subunit RuvA</fullName>
    </recommendedName>
</protein>
<keyword evidence="2 6" id="KW-0227">DNA damage</keyword>
<dbReference type="GO" id="GO:0009379">
    <property type="term" value="C:Holliday junction helicase complex"/>
    <property type="evidence" value="ECO:0007669"/>
    <property type="project" value="InterPro"/>
</dbReference>
<dbReference type="Pfam" id="PF14520">
    <property type="entry name" value="HHH_5"/>
    <property type="match status" value="1"/>
</dbReference>
<evidence type="ECO:0000259" key="7">
    <source>
        <dbReference type="SMART" id="SM00278"/>
    </source>
</evidence>
<comment type="subunit">
    <text evidence="6">Homotetramer. Forms an RuvA(8)-RuvB(12)-Holliday junction (HJ) complex. HJ DNA is sandwiched between 2 RuvA tetramers; dsDNA enters through RuvA and exits via RuvB. An RuvB hexamer assembles on each DNA strand where it exits the tetramer. Each RuvB hexamer is contacted by two RuvA subunits (via domain III) on 2 adjacent RuvB subunits; this complex drives branch migration. In the full resolvosome a probable DNA-RuvA(4)-RuvB(12)-RuvC(2) complex forms which resolves the HJ.</text>
</comment>
<accession>A0A9D1IYN8</accession>
<dbReference type="Pfam" id="PF01330">
    <property type="entry name" value="RuvA_N"/>
    <property type="match status" value="1"/>
</dbReference>
<dbReference type="Gene3D" id="2.40.50.140">
    <property type="entry name" value="Nucleic acid-binding proteins"/>
    <property type="match status" value="1"/>
</dbReference>
<reference evidence="8" key="2">
    <citation type="journal article" date="2021" name="PeerJ">
        <title>Extensive microbial diversity within the chicken gut microbiome revealed by metagenomics and culture.</title>
        <authorList>
            <person name="Gilroy R."/>
            <person name="Ravi A."/>
            <person name="Getino M."/>
            <person name="Pursley I."/>
            <person name="Horton D.L."/>
            <person name="Alikhan N.F."/>
            <person name="Baker D."/>
            <person name="Gharbi K."/>
            <person name="Hall N."/>
            <person name="Watson M."/>
            <person name="Adriaenssens E.M."/>
            <person name="Foster-Nyarko E."/>
            <person name="Jarju S."/>
            <person name="Secka A."/>
            <person name="Antonio M."/>
            <person name="Oren A."/>
            <person name="Chaudhuri R.R."/>
            <person name="La Ragione R."/>
            <person name="Hildebrand F."/>
            <person name="Pallen M.J."/>
        </authorList>
    </citation>
    <scope>NUCLEOTIDE SEQUENCE</scope>
    <source>
        <strain evidence="8">ChiGjej3B3-7149</strain>
    </source>
</reference>
<dbReference type="Proteomes" id="UP000824238">
    <property type="component" value="Unassembled WGS sequence"/>
</dbReference>
<dbReference type="InterPro" id="IPR000085">
    <property type="entry name" value="RuvA"/>
</dbReference>
<evidence type="ECO:0000313" key="8">
    <source>
        <dbReference type="EMBL" id="HIR54517.1"/>
    </source>
</evidence>
<name>A0A9D1IYN8_9FIRM</name>
<evidence type="ECO:0000256" key="2">
    <source>
        <dbReference type="ARBA" id="ARBA00022763"/>
    </source>
</evidence>
<dbReference type="InterPro" id="IPR013849">
    <property type="entry name" value="DNA_helicase_Holl-junc_RuvA_I"/>
</dbReference>
<sequence length="199" mass="20938">MFYHLDGKVAELGQGMAVIDCNGVGYLVNTSLNTLSRLKNGEKAKLYISESVREDAFELFGFATKSEKRSFDLLIGVSGVGPKAALSILSAHTPEALTMAILSGDEKALTVAPGIGKKIAQRVILELKDKLAKESADFELPVRPGAAVPAGEDKLSDAAAALGVLGYGPAEINYALKGVDVSALSTEEIIKAALKNMMK</sequence>
<feature type="region of interest" description="Domain III" evidence="6">
    <location>
        <begin position="150"/>
        <end position="199"/>
    </location>
</feature>
<dbReference type="SUPFAM" id="SSF46929">
    <property type="entry name" value="DNA helicase RuvA subunit, C-terminal domain"/>
    <property type="match status" value="1"/>
</dbReference>
<keyword evidence="1 6" id="KW-0963">Cytoplasm</keyword>
<comment type="function">
    <text evidence="6">The RuvA-RuvB-RuvC complex processes Holliday junction (HJ) DNA during genetic recombination and DNA repair, while the RuvA-RuvB complex plays an important role in the rescue of blocked DNA replication forks via replication fork reversal (RFR). RuvA specifically binds to HJ cruciform DNA, conferring on it an open structure. The RuvB hexamer acts as an ATP-dependent pump, pulling dsDNA into and through the RuvAB complex. HJ branch migration allows RuvC to scan DNA until it finds its consensus sequence, where it cleaves and resolves the cruciform DNA.</text>
</comment>
<dbReference type="InterPro" id="IPR036267">
    <property type="entry name" value="RuvA_C_sf"/>
</dbReference>
<dbReference type="Pfam" id="PF07499">
    <property type="entry name" value="RuvA_C"/>
    <property type="match status" value="1"/>
</dbReference>
<evidence type="ECO:0000256" key="3">
    <source>
        <dbReference type="ARBA" id="ARBA00023125"/>
    </source>
</evidence>
<organism evidence="8 9">
    <name type="scientific">Candidatus Scatomorpha intestinigallinarum</name>
    <dbReference type="NCBI Taxonomy" id="2840923"/>
    <lineage>
        <taxon>Bacteria</taxon>
        <taxon>Bacillati</taxon>
        <taxon>Bacillota</taxon>
        <taxon>Clostridia</taxon>
        <taxon>Eubacteriales</taxon>
        <taxon>Candidatus Scatomorpha</taxon>
    </lineage>
</organism>
<dbReference type="Gene3D" id="1.10.150.20">
    <property type="entry name" value="5' to 3' exonuclease, C-terminal subdomain"/>
    <property type="match status" value="1"/>
</dbReference>
<dbReference type="InterPro" id="IPR003583">
    <property type="entry name" value="Hlx-hairpin-Hlx_DNA-bd_motif"/>
</dbReference>
<evidence type="ECO:0000256" key="6">
    <source>
        <dbReference type="HAMAP-Rule" id="MF_00031"/>
    </source>
</evidence>
<dbReference type="InterPro" id="IPR012340">
    <property type="entry name" value="NA-bd_OB-fold"/>
</dbReference>
<proteinExistence type="inferred from homology"/>
<evidence type="ECO:0000313" key="9">
    <source>
        <dbReference type="Proteomes" id="UP000824238"/>
    </source>
</evidence>
<dbReference type="GO" id="GO:0048476">
    <property type="term" value="C:Holliday junction resolvase complex"/>
    <property type="evidence" value="ECO:0007669"/>
    <property type="project" value="UniProtKB-UniRule"/>
</dbReference>
<comment type="similarity">
    <text evidence="6">Belongs to the RuvA family.</text>
</comment>
<keyword evidence="4 6" id="KW-0233">DNA recombination</keyword>
<dbReference type="NCBIfam" id="TIGR00084">
    <property type="entry name" value="ruvA"/>
    <property type="match status" value="1"/>
</dbReference>
<dbReference type="EMBL" id="DVHH01000071">
    <property type="protein sequence ID" value="HIR54517.1"/>
    <property type="molecule type" value="Genomic_DNA"/>
</dbReference>
<keyword evidence="3 6" id="KW-0238">DNA-binding</keyword>
<dbReference type="GO" id="GO:0000400">
    <property type="term" value="F:four-way junction DNA binding"/>
    <property type="evidence" value="ECO:0007669"/>
    <property type="project" value="UniProtKB-UniRule"/>
</dbReference>
<dbReference type="HAMAP" id="MF_00031">
    <property type="entry name" value="DNA_HJ_migration_RuvA"/>
    <property type="match status" value="1"/>
</dbReference>
<dbReference type="GO" id="GO:0009378">
    <property type="term" value="F:four-way junction helicase activity"/>
    <property type="evidence" value="ECO:0007669"/>
    <property type="project" value="InterPro"/>
</dbReference>
<dbReference type="InterPro" id="IPR010994">
    <property type="entry name" value="RuvA_2-like"/>
</dbReference>
<comment type="caution">
    <text evidence="8">The sequence shown here is derived from an EMBL/GenBank/DDBJ whole genome shotgun (WGS) entry which is preliminary data.</text>
</comment>